<sequence length="119" mass="13640">MLWLLPLCRRERRPKPRSGSRSPRWHRPFRSVVARCDLVSDLVKRERERERERERGGCGEDDSSGSDGGANRRHRRPDLKKREGSDGLRRGSGDGEGGGREESEEGGSEEIEIGFRRLQ</sequence>
<proteinExistence type="predicted"/>
<gene>
    <name evidence="1" type="ORF">LOK49_LG05G02167</name>
</gene>
<accession>A0ACC0HMK8</accession>
<organism evidence="1 2">
    <name type="scientific">Camellia lanceoleosa</name>
    <dbReference type="NCBI Taxonomy" id="1840588"/>
    <lineage>
        <taxon>Eukaryota</taxon>
        <taxon>Viridiplantae</taxon>
        <taxon>Streptophyta</taxon>
        <taxon>Embryophyta</taxon>
        <taxon>Tracheophyta</taxon>
        <taxon>Spermatophyta</taxon>
        <taxon>Magnoliopsida</taxon>
        <taxon>eudicotyledons</taxon>
        <taxon>Gunneridae</taxon>
        <taxon>Pentapetalae</taxon>
        <taxon>asterids</taxon>
        <taxon>Ericales</taxon>
        <taxon>Theaceae</taxon>
        <taxon>Camellia</taxon>
    </lineage>
</organism>
<dbReference type="Proteomes" id="UP001060215">
    <property type="component" value="Chromosome 4"/>
</dbReference>
<evidence type="ECO:0000313" key="2">
    <source>
        <dbReference type="Proteomes" id="UP001060215"/>
    </source>
</evidence>
<protein>
    <submittedName>
        <fullName evidence="1">Uncharacterized protein</fullName>
    </submittedName>
</protein>
<keyword evidence="2" id="KW-1185">Reference proteome</keyword>
<name>A0ACC0HMK8_9ERIC</name>
<evidence type="ECO:0000313" key="1">
    <source>
        <dbReference type="EMBL" id="KAI8014356.1"/>
    </source>
</evidence>
<dbReference type="EMBL" id="CM045761">
    <property type="protein sequence ID" value="KAI8014356.1"/>
    <property type="molecule type" value="Genomic_DNA"/>
</dbReference>
<reference evidence="1 2" key="1">
    <citation type="journal article" date="2022" name="Plant J.">
        <title>Chromosome-level genome of Camellia lanceoleosa provides a valuable resource for understanding genome evolution and self-incompatibility.</title>
        <authorList>
            <person name="Gong W."/>
            <person name="Xiao S."/>
            <person name="Wang L."/>
            <person name="Liao Z."/>
            <person name="Chang Y."/>
            <person name="Mo W."/>
            <person name="Hu G."/>
            <person name="Li W."/>
            <person name="Zhao G."/>
            <person name="Zhu H."/>
            <person name="Hu X."/>
            <person name="Ji K."/>
            <person name="Xiang X."/>
            <person name="Song Q."/>
            <person name="Yuan D."/>
            <person name="Jin S."/>
            <person name="Zhang L."/>
        </authorList>
    </citation>
    <scope>NUCLEOTIDE SEQUENCE [LARGE SCALE GENOMIC DNA]</scope>
    <source>
        <strain evidence="1">SQ_2022a</strain>
    </source>
</reference>
<comment type="caution">
    <text evidence="1">The sequence shown here is derived from an EMBL/GenBank/DDBJ whole genome shotgun (WGS) entry which is preliminary data.</text>
</comment>